<evidence type="ECO:0000313" key="3">
    <source>
        <dbReference type="EMBL" id="CAM75093.1"/>
    </source>
</evidence>
<name>A4TWT6_9PROT</name>
<dbReference type="AlphaFoldDB" id="A4TWT6"/>
<gene>
    <name evidence="3" type="ORF">MGR_0726</name>
</gene>
<reference evidence="3" key="1">
    <citation type="journal article" date="2007" name="J. Bacteriol.">
        <title>Comparative genome analysis of four magnetotactic bacteria reveals a complex set of group-specific genes implicated in magnetosome biomineralization and function.</title>
        <authorList>
            <person name="Richter M."/>
            <person name="Kube M."/>
            <person name="Bazylinski D.A."/>
            <person name="Lombardot T."/>
            <person name="Gloeckner F.O."/>
            <person name="Reinhardt R."/>
            <person name="Schueler D."/>
        </authorList>
    </citation>
    <scope>NUCLEOTIDE SEQUENCE</scope>
    <source>
        <strain evidence="3">MSR-1</strain>
    </source>
</reference>
<proteinExistence type="predicted"/>
<protein>
    <submittedName>
        <fullName evidence="3">Secreted protein</fullName>
    </submittedName>
</protein>
<feature type="region of interest" description="Disordered" evidence="1">
    <location>
        <begin position="54"/>
        <end position="82"/>
    </location>
</feature>
<keyword evidence="2" id="KW-0732">Signal</keyword>
<sequence>MTKRISRAALIALPLALLAPPALASENEPDLFRSLGKFVLDGLGPARTMEDVQREERQAAAAKAQAEKVRDEEAAAKAEPVSVSAAQPAQALPAAEPEYVPTPVVHAPAPIAPVKPVKVEQAKMVVPEPKAAIVPPPPRARPVEVVRAAPPVVNLPPPEPLKSHIAATATVDQAIRLGGPAGLYGRRLMVD</sequence>
<dbReference type="EMBL" id="CU459003">
    <property type="protein sequence ID" value="CAM75093.1"/>
    <property type="molecule type" value="Genomic_DNA"/>
</dbReference>
<feature type="compositionally biased region" description="Basic and acidic residues" evidence="1">
    <location>
        <begin position="65"/>
        <end position="76"/>
    </location>
</feature>
<organism evidence="3">
    <name type="scientific">Magnetospirillum gryphiswaldense</name>
    <dbReference type="NCBI Taxonomy" id="55518"/>
    <lineage>
        <taxon>Bacteria</taxon>
        <taxon>Pseudomonadati</taxon>
        <taxon>Pseudomonadota</taxon>
        <taxon>Alphaproteobacteria</taxon>
        <taxon>Rhodospirillales</taxon>
        <taxon>Rhodospirillaceae</taxon>
        <taxon>Magnetospirillum</taxon>
    </lineage>
</organism>
<feature type="chain" id="PRO_5002674332" evidence="2">
    <location>
        <begin position="25"/>
        <end position="191"/>
    </location>
</feature>
<accession>A4TWT6</accession>
<evidence type="ECO:0000256" key="1">
    <source>
        <dbReference type="SAM" id="MobiDB-lite"/>
    </source>
</evidence>
<dbReference type="RefSeq" id="WP_106002296.1">
    <property type="nucleotide sequence ID" value="NZ_CP027527.1"/>
</dbReference>
<evidence type="ECO:0000256" key="2">
    <source>
        <dbReference type="SAM" id="SignalP"/>
    </source>
</evidence>
<feature type="signal peptide" evidence="2">
    <location>
        <begin position="1"/>
        <end position="24"/>
    </location>
</feature>